<sequence length="101" mass="11539">MEEEKKEYIYAQLNEEGICFSLSHLSGPVEREDMILLSQETDCLGKRYHDGIWEEVAQPEPEPDKDEWIQAQLLLHQAEIIAGQKEQDETLAALLLNSLGV</sequence>
<protein>
    <submittedName>
        <fullName evidence="1">Uncharacterized protein</fullName>
    </submittedName>
</protein>
<organism evidence="1">
    <name type="scientific">Siphoviridae sp. ctVqj4</name>
    <dbReference type="NCBI Taxonomy" id="2826359"/>
    <lineage>
        <taxon>Viruses</taxon>
        <taxon>Duplodnaviria</taxon>
        <taxon>Heunggongvirae</taxon>
        <taxon>Uroviricota</taxon>
        <taxon>Caudoviricetes</taxon>
    </lineage>
</organism>
<evidence type="ECO:0000313" key="1">
    <source>
        <dbReference type="EMBL" id="DAD95076.1"/>
    </source>
</evidence>
<accession>A0A8S5NL35</accession>
<name>A0A8S5NL35_9CAUD</name>
<reference evidence="1" key="1">
    <citation type="journal article" date="2021" name="Proc. Natl. Acad. Sci. U.S.A.">
        <title>A Catalog of Tens of Thousands of Viruses from Human Metagenomes Reveals Hidden Associations with Chronic Diseases.</title>
        <authorList>
            <person name="Tisza M.J."/>
            <person name="Buck C.B."/>
        </authorList>
    </citation>
    <scope>NUCLEOTIDE SEQUENCE</scope>
    <source>
        <strain evidence="1">CtVqj4</strain>
    </source>
</reference>
<proteinExistence type="predicted"/>
<dbReference type="EMBL" id="BK015189">
    <property type="protein sequence ID" value="DAD95076.1"/>
    <property type="molecule type" value="Genomic_DNA"/>
</dbReference>